<dbReference type="SUPFAM" id="SSF46955">
    <property type="entry name" value="Putative DNA-binding domain"/>
    <property type="match status" value="1"/>
</dbReference>
<evidence type="ECO:0000313" key="3">
    <source>
        <dbReference type="Proteomes" id="UP000094243"/>
    </source>
</evidence>
<sequence>METIETSNIPAEQLTALDAYAQTAGVELRAVLLHVTRCVREGAKLAVIDQSETLTPNEAAKRLGMSRTHFYKLLDRGEIPFDRVGRDRRIRVHDLLEFESRRERDRRELAQRFASQPKTRDGAIDEVADLL</sequence>
<dbReference type="InterPro" id="IPR041657">
    <property type="entry name" value="HTH_17"/>
</dbReference>
<organism evidence="2 3">
    <name type="scientific">Mycolicibacterium holsaticum</name>
    <dbReference type="NCBI Taxonomy" id="152142"/>
    <lineage>
        <taxon>Bacteria</taxon>
        <taxon>Bacillati</taxon>
        <taxon>Actinomycetota</taxon>
        <taxon>Actinomycetes</taxon>
        <taxon>Mycobacteriales</taxon>
        <taxon>Mycobacteriaceae</taxon>
        <taxon>Mycolicibacterium</taxon>
    </lineage>
</organism>
<dbReference type="EMBL" id="MIGZ01000029">
    <property type="protein sequence ID" value="ODQ94890.1"/>
    <property type="molecule type" value="Genomic_DNA"/>
</dbReference>
<evidence type="ECO:0000313" key="2">
    <source>
        <dbReference type="EMBL" id="ODQ94890.1"/>
    </source>
</evidence>
<dbReference type="NCBIfam" id="TIGR01764">
    <property type="entry name" value="excise"/>
    <property type="match status" value="1"/>
</dbReference>
<protein>
    <submittedName>
        <fullName evidence="2">Excisionase</fullName>
    </submittedName>
</protein>
<dbReference type="GO" id="GO:0003677">
    <property type="term" value="F:DNA binding"/>
    <property type="evidence" value="ECO:0007669"/>
    <property type="project" value="InterPro"/>
</dbReference>
<dbReference type="Proteomes" id="UP000094243">
    <property type="component" value="Unassembled WGS sequence"/>
</dbReference>
<feature type="domain" description="Helix-turn-helix" evidence="1">
    <location>
        <begin position="54"/>
        <end position="100"/>
    </location>
</feature>
<evidence type="ECO:0000259" key="1">
    <source>
        <dbReference type="Pfam" id="PF12728"/>
    </source>
</evidence>
<proteinExistence type="predicted"/>
<keyword evidence="3" id="KW-1185">Reference proteome</keyword>
<dbReference type="AlphaFoldDB" id="A0A1E3RYG4"/>
<dbReference type="InterPro" id="IPR010093">
    <property type="entry name" value="SinI_DNA-bd"/>
</dbReference>
<dbReference type="RefSeq" id="WP_032668582.1">
    <property type="nucleotide sequence ID" value="NZ_MIGZ01000029.1"/>
</dbReference>
<dbReference type="OrthoDB" id="26212at2"/>
<name>A0A1E3RYG4_9MYCO</name>
<accession>A0A1E3RYG4</accession>
<dbReference type="Pfam" id="PF12728">
    <property type="entry name" value="HTH_17"/>
    <property type="match status" value="1"/>
</dbReference>
<reference evidence="3" key="1">
    <citation type="submission" date="2016-09" db="EMBL/GenBank/DDBJ databases">
        <authorList>
            <person name="Greninger A.L."/>
            <person name="Jerome K.R."/>
            <person name="Mcnair B."/>
            <person name="Wallis C."/>
            <person name="Fang F."/>
        </authorList>
    </citation>
    <scope>NUCLEOTIDE SEQUENCE [LARGE SCALE GENOMIC DNA]</scope>
    <source>
        <strain evidence="3">M7</strain>
    </source>
</reference>
<dbReference type="InterPro" id="IPR009061">
    <property type="entry name" value="DNA-bd_dom_put_sf"/>
</dbReference>
<gene>
    <name evidence="2" type="ORF">BHQ17_07295</name>
</gene>
<comment type="caution">
    <text evidence="2">The sequence shown here is derived from an EMBL/GenBank/DDBJ whole genome shotgun (WGS) entry which is preliminary data.</text>
</comment>